<name>A0AAW2HAJ0_9NEOP</name>
<dbReference type="Pfam" id="PF00379">
    <property type="entry name" value="Chitin_bind_4"/>
    <property type="match status" value="1"/>
</dbReference>
<evidence type="ECO:0008006" key="3">
    <source>
        <dbReference type="Google" id="ProtNLM"/>
    </source>
</evidence>
<feature type="compositionally biased region" description="Basic and acidic residues" evidence="1">
    <location>
        <begin position="70"/>
        <end position="87"/>
    </location>
</feature>
<comment type="caution">
    <text evidence="2">The sequence shown here is derived from an EMBL/GenBank/DDBJ whole genome shotgun (WGS) entry which is preliminary data.</text>
</comment>
<dbReference type="AlphaFoldDB" id="A0AAW2HAJ0"/>
<organism evidence="2">
    <name type="scientific">Menopon gallinae</name>
    <name type="common">poultry shaft louse</name>
    <dbReference type="NCBI Taxonomy" id="328185"/>
    <lineage>
        <taxon>Eukaryota</taxon>
        <taxon>Metazoa</taxon>
        <taxon>Ecdysozoa</taxon>
        <taxon>Arthropoda</taxon>
        <taxon>Hexapoda</taxon>
        <taxon>Insecta</taxon>
        <taxon>Pterygota</taxon>
        <taxon>Neoptera</taxon>
        <taxon>Paraneoptera</taxon>
        <taxon>Psocodea</taxon>
        <taxon>Troctomorpha</taxon>
        <taxon>Phthiraptera</taxon>
        <taxon>Amblycera</taxon>
        <taxon>Menoponidae</taxon>
        <taxon>Menopon</taxon>
    </lineage>
</organism>
<evidence type="ECO:0000256" key="1">
    <source>
        <dbReference type="SAM" id="MobiDB-lite"/>
    </source>
</evidence>
<dbReference type="EMBL" id="JARGDH010000005">
    <property type="protein sequence ID" value="KAL0266843.1"/>
    <property type="molecule type" value="Genomic_DNA"/>
</dbReference>
<proteinExistence type="predicted"/>
<dbReference type="InterPro" id="IPR000618">
    <property type="entry name" value="Insect_cuticle"/>
</dbReference>
<feature type="region of interest" description="Disordered" evidence="1">
    <location>
        <begin position="68"/>
        <end position="103"/>
    </location>
</feature>
<feature type="compositionally biased region" description="Basic and acidic residues" evidence="1">
    <location>
        <begin position="203"/>
        <end position="223"/>
    </location>
</feature>
<evidence type="ECO:0000313" key="2">
    <source>
        <dbReference type="EMBL" id="KAL0266843.1"/>
    </source>
</evidence>
<accession>A0AAW2HAJ0</accession>
<gene>
    <name evidence="2" type="ORF">PYX00_009281</name>
</gene>
<sequence length="239" mass="27174">MIWVSLRTNKAAERSVTVCAFQVFFLAFCAAANAARLDNAYLPPPNAKDAGGRDEDLQVPLEPPYIDPYSDNRHLVPADHGRNEFGRRIGSRRNQPRGDQDEDFVRGFAPGMSRFLYGSYSYTGPDNVLVTVTYTADRKRPKNRRRYDDDEYDDYDYGRRAFGYDADDDDYSYAGPLEGGVIPTPPSLPKELQKAFAFHRKKYQSEGKKDSRKVGARTEEPPRRPVIHQGYSYPKAVTN</sequence>
<feature type="region of interest" description="Disordered" evidence="1">
    <location>
        <begin position="201"/>
        <end position="239"/>
    </location>
</feature>
<protein>
    <recommendedName>
        <fullName evidence="3">Secreted protein</fullName>
    </recommendedName>
</protein>
<reference evidence="2" key="1">
    <citation type="journal article" date="2024" name="Gigascience">
        <title>Chromosome-level genome of the poultry shaft louse Menopon gallinae provides insight into the host-switching and adaptive evolution of parasitic lice.</title>
        <authorList>
            <person name="Xu Y."/>
            <person name="Ma L."/>
            <person name="Liu S."/>
            <person name="Liang Y."/>
            <person name="Liu Q."/>
            <person name="He Z."/>
            <person name="Tian L."/>
            <person name="Duan Y."/>
            <person name="Cai W."/>
            <person name="Li H."/>
            <person name="Song F."/>
        </authorList>
    </citation>
    <scope>NUCLEOTIDE SEQUENCE</scope>
    <source>
        <strain evidence="2">Cailab_2023a</strain>
    </source>
</reference>